<reference evidence="3" key="1">
    <citation type="submission" date="2018-05" db="EMBL/GenBank/DDBJ databases">
        <authorList>
            <person name="Lanie J.A."/>
            <person name="Ng W.-L."/>
            <person name="Kazmierczak K.M."/>
            <person name="Andrzejewski T.M."/>
            <person name="Davidsen T.M."/>
            <person name="Wayne K.J."/>
            <person name="Tettelin H."/>
            <person name="Glass J.I."/>
            <person name="Rusch D."/>
            <person name="Podicherti R."/>
            <person name="Tsui H.-C.T."/>
            <person name="Winkler M.E."/>
        </authorList>
    </citation>
    <scope>NUCLEOTIDE SEQUENCE</scope>
</reference>
<proteinExistence type="predicted"/>
<feature type="non-terminal residue" evidence="3">
    <location>
        <position position="242"/>
    </location>
</feature>
<name>A0A383C6W5_9ZZZZ</name>
<protein>
    <recommendedName>
        <fullName evidence="2">SbsA Ig-like domain-containing protein</fullName>
    </recommendedName>
</protein>
<dbReference type="InterPro" id="IPR032812">
    <property type="entry name" value="SbsA_Ig"/>
</dbReference>
<keyword evidence="1" id="KW-0732">Signal</keyword>
<gene>
    <name evidence="3" type="ORF">METZ01_LOCUS481001</name>
</gene>
<feature type="non-terminal residue" evidence="3">
    <location>
        <position position="1"/>
    </location>
</feature>
<dbReference type="AlphaFoldDB" id="A0A383C6W5"/>
<feature type="domain" description="SbsA Ig-like" evidence="2">
    <location>
        <begin position="101"/>
        <end position="211"/>
    </location>
</feature>
<organism evidence="3">
    <name type="scientific">marine metagenome</name>
    <dbReference type="NCBI Taxonomy" id="408172"/>
    <lineage>
        <taxon>unclassified sequences</taxon>
        <taxon>metagenomes</taxon>
        <taxon>ecological metagenomes</taxon>
    </lineage>
</organism>
<sequence>SPLSVTQFIIDTTAPTVEEETAVTTPSNDTTPRYTFSSNEAGTISYGGSCSSSDNSSSVGNNSIDFNTLDEGSYSNCTIRVTDSAGNTSSPPLSVNTFIIDTTAPTVSSTSPTDNQSSVSVSDNISVTFSESMDNTSVTTNTSNTTCSGSLQLSSDSFSTCVQMSSSPSSSDNLTFTVTPSLKMFYSATYKIRVTTTAEDSAGNNIASQYTQTDGFKTTITIPTTAGSAHSCFMLDNGSVKC</sequence>
<evidence type="ECO:0000256" key="1">
    <source>
        <dbReference type="ARBA" id="ARBA00022729"/>
    </source>
</evidence>
<dbReference type="Gene3D" id="2.60.40.1220">
    <property type="match status" value="1"/>
</dbReference>
<dbReference type="InterPro" id="IPR014755">
    <property type="entry name" value="Cu-Rt/internalin_Ig-like"/>
</dbReference>
<evidence type="ECO:0000259" key="2">
    <source>
        <dbReference type="Pfam" id="PF13205"/>
    </source>
</evidence>
<dbReference type="EMBL" id="UINC01206494">
    <property type="protein sequence ID" value="SVE28147.1"/>
    <property type="molecule type" value="Genomic_DNA"/>
</dbReference>
<accession>A0A383C6W5</accession>
<dbReference type="Pfam" id="PF13205">
    <property type="entry name" value="Big_5"/>
    <property type="match status" value="1"/>
</dbReference>
<evidence type="ECO:0000313" key="3">
    <source>
        <dbReference type="EMBL" id="SVE28147.1"/>
    </source>
</evidence>